<dbReference type="GeneID" id="44078553"/>
<protein>
    <submittedName>
        <fullName evidence="1">Uncharacterized protein</fullName>
    </submittedName>
</protein>
<name>A0A6C0UG40_9EURY</name>
<proteinExistence type="predicted"/>
<dbReference type="AlphaFoldDB" id="A0A6C0UG40"/>
<gene>
    <name evidence="1" type="ORF">G3I44_04090</name>
</gene>
<accession>A0A6C0UG40</accession>
<dbReference type="Proteomes" id="UP000465846">
    <property type="component" value="Chromosome"/>
</dbReference>
<dbReference type="EMBL" id="CP048739">
    <property type="protein sequence ID" value="QIB73533.1"/>
    <property type="molecule type" value="Genomic_DNA"/>
</dbReference>
<evidence type="ECO:0000313" key="2">
    <source>
        <dbReference type="Proteomes" id="UP000465846"/>
    </source>
</evidence>
<dbReference type="RefSeq" id="WP_163485582.1">
    <property type="nucleotide sequence ID" value="NZ_CP048739.1"/>
</dbReference>
<evidence type="ECO:0000313" key="1">
    <source>
        <dbReference type="EMBL" id="QIB73533.1"/>
    </source>
</evidence>
<organism evidence="1 2">
    <name type="scientific">Halogeometricum borinquense</name>
    <dbReference type="NCBI Taxonomy" id="60847"/>
    <lineage>
        <taxon>Archaea</taxon>
        <taxon>Methanobacteriati</taxon>
        <taxon>Methanobacteriota</taxon>
        <taxon>Stenosarchaea group</taxon>
        <taxon>Halobacteria</taxon>
        <taxon>Halobacteriales</taxon>
        <taxon>Haloferacaceae</taxon>
        <taxon>Halogeometricum</taxon>
    </lineage>
</organism>
<reference evidence="1 2" key="1">
    <citation type="submission" date="2020-02" db="EMBL/GenBank/DDBJ databases">
        <title>Whole genome sequence of Halogeometricum borinquense strain wsp4.</title>
        <authorList>
            <person name="Verma D.K."/>
            <person name="Gopal K."/>
            <person name="Prasad E.S."/>
        </authorList>
    </citation>
    <scope>NUCLEOTIDE SEQUENCE [LARGE SCALE GENOMIC DNA]</scope>
    <source>
        <strain evidence="2">wsp4</strain>
    </source>
</reference>
<sequence length="329" mass="38167">MNRYGLGLDGFQDNSSVPFKPIIEVVDQDINIEGWQGQFEQSFIEFPRYLNERSTRYDKGGLNALMERYNASPVQYYTAHKSKIEIPVIASPSIRPPAYKAILDFHRELQDQFNRLAVRLFVPAGTLTAKQEQNLDAILEELRSEDFLLLDIVDSADFSKHLYERVQSIIDRADNQETYVLNAFEPQDGQRHNLGPVLTQRFDLDGFGDFVTDPRFPSGGGSSEEQSSIIRQYSQGRYEVREYKKETYPEAFKELLSEDEFDPDHCEFCSLMVEEESDWATQWKIYRMGHYIHTILEETLPKVETESPEELDTMGETLIRELLNDDDET</sequence>